<reference evidence="4" key="1">
    <citation type="journal article" date="2018" name="Genome Biol.">
        <title>SKESA: strategic k-mer extension for scrupulous assemblies.</title>
        <authorList>
            <person name="Souvorov A."/>
            <person name="Agarwala R."/>
            <person name="Lipman D.J."/>
        </authorList>
    </citation>
    <scope>NUCLEOTIDE SEQUENCE</scope>
    <source>
        <strain evidence="4">12-4579</strain>
    </source>
</reference>
<dbReference type="EMBL" id="AAGOHL010000063">
    <property type="protein sequence ID" value="EBQ2252636.1"/>
    <property type="molecule type" value="Genomic_DNA"/>
</dbReference>
<dbReference type="EMBL" id="AAKTRT010000017">
    <property type="protein sequence ID" value="ECV6213503.1"/>
    <property type="molecule type" value="Genomic_DNA"/>
</dbReference>
<dbReference type="GO" id="GO:0004519">
    <property type="term" value="F:endonuclease activity"/>
    <property type="evidence" value="ECO:0007669"/>
    <property type="project" value="UniProtKB-KW"/>
</dbReference>
<keyword evidence="4" id="KW-0255">Endonuclease</keyword>
<gene>
    <name evidence="2" type="ORF">AXT19_15235</name>
    <name evidence="3" type="ORF">F2V25_17525</name>
    <name evidence="4" type="ORF">G0D53_21150</name>
</gene>
<name>A0A3U5Z1V2_SALET</name>
<dbReference type="InterPro" id="IPR022009">
    <property type="entry name" value="Resctriction_endonuc_II_NotI"/>
</dbReference>
<comment type="caution">
    <text evidence="4">The sequence shown here is derived from an EMBL/GenBank/DDBJ whole genome shotgun (WGS) entry which is preliminary data.</text>
</comment>
<accession>A0A3U5Z1V2</accession>
<reference evidence="2" key="2">
    <citation type="submission" date="2018-07" db="EMBL/GenBank/DDBJ databases">
        <authorList>
            <consortium name="GenomeTrakr network: Whole genome sequencing for foodborne pathogen traceback"/>
        </authorList>
    </citation>
    <scope>NUCLEOTIDE SEQUENCE</scope>
    <source>
        <strain evidence="2">CFSAN032048</strain>
    </source>
</reference>
<protein>
    <submittedName>
        <fullName evidence="4">Restriction endonuclease</fullName>
    </submittedName>
</protein>
<keyword evidence="4" id="KW-0378">Hydrolase</keyword>
<evidence type="ECO:0000259" key="1">
    <source>
        <dbReference type="Pfam" id="PF12183"/>
    </source>
</evidence>
<reference evidence="4" key="3">
    <citation type="submission" date="2018-07" db="EMBL/GenBank/DDBJ databases">
        <authorList>
            <consortium name="NCBI Pathogen Detection Project"/>
        </authorList>
    </citation>
    <scope>NUCLEOTIDE SEQUENCE</scope>
    <source>
        <strain evidence="4">12-4579</strain>
    </source>
</reference>
<dbReference type="EMBL" id="DAAMJI010000062">
    <property type="protein sequence ID" value="HAC6904022.1"/>
    <property type="molecule type" value="Genomic_DNA"/>
</dbReference>
<dbReference type="Pfam" id="PF12183">
    <property type="entry name" value="NotI"/>
    <property type="match status" value="1"/>
</dbReference>
<reference evidence="3" key="4">
    <citation type="submission" date="2019-09" db="EMBL/GenBank/DDBJ databases">
        <authorList>
            <person name="Ashton P.M."/>
            <person name="Dallman T."/>
            <person name="Nair S."/>
            <person name="De Pinna E."/>
            <person name="Peters T."/>
            <person name="Grant K."/>
        </authorList>
    </citation>
    <scope>NUCLEOTIDE SEQUENCE</scope>
    <source>
        <strain evidence="3">801495</strain>
    </source>
</reference>
<organism evidence="4">
    <name type="scientific">Salmonella enterica I</name>
    <dbReference type="NCBI Taxonomy" id="59201"/>
    <lineage>
        <taxon>Bacteria</taxon>
        <taxon>Pseudomonadati</taxon>
        <taxon>Pseudomonadota</taxon>
        <taxon>Gammaproteobacteria</taxon>
        <taxon>Enterobacterales</taxon>
        <taxon>Enterobacteriaceae</taxon>
        <taxon>Salmonella</taxon>
    </lineage>
</organism>
<feature type="domain" description="Restriction endonuclease type II NotI" evidence="1">
    <location>
        <begin position="65"/>
        <end position="207"/>
    </location>
</feature>
<evidence type="ECO:0000313" key="2">
    <source>
        <dbReference type="EMBL" id="EBQ2252636.1"/>
    </source>
</evidence>
<proteinExistence type="predicted"/>
<evidence type="ECO:0000313" key="4">
    <source>
        <dbReference type="EMBL" id="HAC6904022.1"/>
    </source>
</evidence>
<evidence type="ECO:0000313" key="3">
    <source>
        <dbReference type="EMBL" id="ECV6213503.1"/>
    </source>
</evidence>
<sequence>MDTDMSNRRDLVEIFGYSPVDLTPEVRSLWALGACPFLNKECVKINHDQTIIYGTCSVTSPYGDVIICPNRLYANNYETLLKVSHDAFGVDIPFLTYGQFIEQRANHKDCIIALGKNSGKEVQVGRALSMDWVLVRMTDGQIKEYVGIEIQSIDITGNYRDAWHAYKNIKPTDDRNELPTSQHGLNWANVHKRLIPQIIRKGVVYSRSNYVKKGLYFILPDIVYKKFEDVIGSDIPLLDCQNNKTITVYTYGLGANVPNGQQRTLVQNRRIIFDLDEFSKRFTTGPNLPSGEDLDAVIKRALGVL</sequence>
<keyword evidence="4" id="KW-0540">Nuclease</keyword>
<dbReference type="AlphaFoldDB" id="A0A3U5Z1V2"/>